<evidence type="ECO:0000313" key="2">
    <source>
        <dbReference type="EMBL" id="CAD8339804.1"/>
    </source>
</evidence>
<gene>
    <name evidence="2" type="ORF">CAUS1442_LOCUS11937</name>
</gene>
<dbReference type="AlphaFoldDB" id="A0A7R9ZPG0"/>
<reference evidence="2" key="1">
    <citation type="submission" date="2021-01" db="EMBL/GenBank/DDBJ databases">
        <authorList>
            <person name="Corre E."/>
            <person name="Pelletier E."/>
            <person name="Niang G."/>
            <person name="Scheremetjew M."/>
            <person name="Finn R."/>
            <person name="Kale V."/>
            <person name="Holt S."/>
            <person name="Cochrane G."/>
            <person name="Meng A."/>
            <person name="Brown T."/>
            <person name="Cohen L."/>
        </authorList>
    </citation>
    <scope>NUCLEOTIDE SEQUENCE</scope>
    <source>
        <strain evidence="2">CCMP3328</strain>
    </source>
</reference>
<sequence length="278" mass="31030">MSPSNERIVIADYPFKSIHRSDGLGCSSEDSSSSMMSTIARNDNSAKQKEASSHDATPASPSSTMQSSTATSPLSAASCTAEETDDHGESNTVQTTELDADPRSLFTTSITTNERADSQSSTDKIEQRSARKSVRFAEHNEVHDTLHVNDFTDVEFSSSWLSDVDFQIITEMARITIELIELGESEDASPQLCFRGLRSRTWFAEEKLRRRHQNLVAVVLEEQDFQASRAICDHEYIAELCSMHTKDSVLRARARAEQDHCDAIQEPNSCRTNMKHFV</sequence>
<proteinExistence type="predicted"/>
<accession>A0A7R9ZPG0</accession>
<feature type="compositionally biased region" description="Low complexity" evidence="1">
    <location>
        <begin position="67"/>
        <end position="81"/>
    </location>
</feature>
<protein>
    <submittedName>
        <fullName evidence="2">Uncharacterized protein</fullName>
    </submittedName>
</protein>
<feature type="compositionally biased region" description="Low complexity" evidence="1">
    <location>
        <begin position="23"/>
        <end position="37"/>
    </location>
</feature>
<organism evidence="2">
    <name type="scientific">Craspedostauros australis</name>
    <dbReference type="NCBI Taxonomy" id="1486917"/>
    <lineage>
        <taxon>Eukaryota</taxon>
        <taxon>Sar</taxon>
        <taxon>Stramenopiles</taxon>
        <taxon>Ochrophyta</taxon>
        <taxon>Bacillariophyta</taxon>
        <taxon>Bacillariophyceae</taxon>
        <taxon>Bacillariophycidae</taxon>
        <taxon>Naviculales</taxon>
        <taxon>Naviculaceae</taxon>
        <taxon>Craspedostauros</taxon>
    </lineage>
</organism>
<feature type="compositionally biased region" description="Polar residues" evidence="1">
    <location>
        <begin position="105"/>
        <end position="122"/>
    </location>
</feature>
<dbReference type="EMBL" id="HBEF01019370">
    <property type="protein sequence ID" value="CAD8339804.1"/>
    <property type="molecule type" value="Transcribed_RNA"/>
</dbReference>
<feature type="region of interest" description="Disordered" evidence="1">
    <location>
        <begin position="1"/>
        <end position="130"/>
    </location>
</feature>
<feature type="compositionally biased region" description="Basic and acidic residues" evidence="1">
    <location>
        <begin position="44"/>
        <end position="53"/>
    </location>
</feature>
<evidence type="ECO:0000256" key="1">
    <source>
        <dbReference type="SAM" id="MobiDB-lite"/>
    </source>
</evidence>
<name>A0A7R9ZPG0_9STRA</name>